<dbReference type="Gene3D" id="1.10.260.40">
    <property type="entry name" value="lambda repressor-like DNA-binding domains"/>
    <property type="match status" value="1"/>
</dbReference>
<gene>
    <name evidence="2" type="ORF">FOC47_00055</name>
    <name evidence="3" type="ORF">FOC47_27305</name>
</gene>
<name>A0AAP9LWD1_9FIRM</name>
<protein>
    <submittedName>
        <fullName evidence="2">Helix-turn-helix transcriptional regulator</fullName>
    </submittedName>
</protein>
<accession>A0AAP9LWD1</accession>
<dbReference type="RefSeq" id="WP_003523626.1">
    <property type="nucleotide sequence ID" value="NZ_CABKQO010000001.1"/>
</dbReference>
<dbReference type="InterPro" id="IPR010982">
    <property type="entry name" value="Lambda_DNA-bd_dom_sf"/>
</dbReference>
<dbReference type="PROSITE" id="PS50943">
    <property type="entry name" value="HTH_CROC1"/>
    <property type="match status" value="1"/>
</dbReference>
<evidence type="ECO:0000313" key="2">
    <source>
        <dbReference type="EMBL" id="QIX89115.1"/>
    </source>
</evidence>
<evidence type="ECO:0000313" key="3">
    <source>
        <dbReference type="EMBL" id="QIX93920.1"/>
    </source>
</evidence>
<dbReference type="GO" id="GO:0003677">
    <property type="term" value="F:DNA binding"/>
    <property type="evidence" value="ECO:0007669"/>
    <property type="project" value="InterPro"/>
</dbReference>
<dbReference type="InterPro" id="IPR001387">
    <property type="entry name" value="Cro/C1-type_HTH"/>
</dbReference>
<feature type="domain" description="HTH cro/C1-type" evidence="1">
    <location>
        <begin position="7"/>
        <end position="60"/>
    </location>
</feature>
<proteinExistence type="predicted"/>
<dbReference type="EMBL" id="CP050964">
    <property type="protein sequence ID" value="QIX93920.1"/>
    <property type="molecule type" value="Genomic_DNA"/>
</dbReference>
<sequence>MISYKPLWKLLIDHNMTKTDLQRAIKCSSNTIGKMTRGETISMKNLIEICELFNCQLSDIAIIENDKKIIEND</sequence>
<dbReference type="GeneID" id="57964915"/>
<dbReference type="Pfam" id="PF13443">
    <property type="entry name" value="HTH_26"/>
    <property type="match status" value="1"/>
</dbReference>
<dbReference type="AlphaFoldDB" id="A0AAP9LWD1"/>
<evidence type="ECO:0000259" key="1">
    <source>
        <dbReference type="PROSITE" id="PS50943"/>
    </source>
</evidence>
<organism evidence="2 4">
    <name type="scientific">Enterocloster clostridioformis</name>
    <dbReference type="NCBI Taxonomy" id="1531"/>
    <lineage>
        <taxon>Bacteria</taxon>
        <taxon>Bacillati</taxon>
        <taxon>Bacillota</taxon>
        <taxon>Clostridia</taxon>
        <taxon>Lachnospirales</taxon>
        <taxon>Lachnospiraceae</taxon>
        <taxon>Enterocloster</taxon>
    </lineage>
</organism>
<dbReference type="CDD" id="cd00093">
    <property type="entry name" value="HTH_XRE"/>
    <property type="match status" value="1"/>
</dbReference>
<reference evidence="2 4" key="1">
    <citation type="submission" date="2019-11" db="EMBL/GenBank/DDBJ databases">
        <title>FDA dAtabase for Regulatory Grade micrObial Sequences (FDA-ARGOS): Supporting development and validation of Infectious Disease Dx tests.</title>
        <authorList>
            <person name="Turner S."/>
            <person name="Byrd R."/>
            <person name="Tallon L."/>
            <person name="Sadzewicz L."/>
            <person name="Vavikolanu K."/>
            <person name="Mehta A."/>
            <person name="Aluvathingal J."/>
            <person name="Nadendla S."/>
            <person name="Myers T."/>
            <person name="Yan Y."/>
            <person name="Sichtig H."/>
        </authorList>
    </citation>
    <scope>NUCLEOTIDE SEQUENCE [LARGE SCALE GENOMIC DNA]</scope>
    <source>
        <strain evidence="2 4">FDAARGOS_739</strain>
    </source>
</reference>
<dbReference type="Proteomes" id="UP000501069">
    <property type="component" value="Chromosome"/>
</dbReference>
<dbReference type="SUPFAM" id="SSF47413">
    <property type="entry name" value="lambda repressor-like DNA-binding domains"/>
    <property type="match status" value="1"/>
</dbReference>
<dbReference type="EMBL" id="CP050964">
    <property type="protein sequence ID" value="QIX89115.1"/>
    <property type="molecule type" value="Genomic_DNA"/>
</dbReference>
<evidence type="ECO:0000313" key="4">
    <source>
        <dbReference type="Proteomes" id="UP000501069"/>
    </source>
</evidence>